<dbReference type="AlphaFoldDB" id="A0A7W6PU98"/>
<accession>A0A7W6PU98</accession>
<dbReference type="EMBL" id="JACIEC010000015">
    <property type="protein sequence ID" value="MBB4145992.1"/>
    <property type="molecule type" value="Genomic_DNA"/>
</dbReference>
<protein>
    <submittedName>
        <fullName evidence="1">Uncharacterized protein</fullName>
    </submittedName>
</protein>
<dbReference type="RefSeq" id="WP_183898083.1">
    <property type="nucleotide sequence ID" value="NZ_JACIEC010000015.1"/>
</dbReference>
<sequence length="88" mass="10483">MRAQRIFDDGFQGVGDGLRFGRMAEEREGLSQQPLLKKRDGQRIWTPYRTPISSKMLWRWNYFTLGLKRFAYIVGQAQKRVFLVDDQR</sequence>
<keyword evidence="2" id="KW-1185">Reference proteome</keyword>
<evidence type="ECO:0000313" key="1">
    <source>
        <dbReference type="EMBL" id="MBB4145992.1"/>
    </source>
</evidence>
<reference evidence="1 2" key="1">
    <citation type="submission" date="2020-08" db="EMBL/GenBank/DDBJ databases">
        <title>Genomic Encyclopedia of Type Strains, Phase IV (KMG-IV): sequencing the most valuable type-strain genomes for metagenomic binning, comparative biology and taxonomic classification.</title>
        <authorList>
            <person name="Goeker M."/>
        </authorList>
    </citation>
    <scope>NUCLEOTIDE SEQUENCE [LARGE SCALE GENOMIC DNA]</scope>
    <source>
        <strain evidence="1 2">DSM 29514</strain>
    </source>
</reference>
<proteinExistence type="predicted"/>
<evidence type="ECO:0000313" key="2">
    <source>
        <dbReference type="Proteomes" id="UP000519897"/>
    </source>
</evidence>
<dbReference type="Proteomes" id="UP000519897">
    <property type="component" value="Unassembled WGS sequence"/>
</dbReference>
<comment type="caution">
    <text evidence="1">The sequence shown here is derived from an EMBL/GenBank/DDBJ whole genome shotgun (WGS) entry which is preliminary data.</text>
</comment>
<name>A0A7W6PU98_9HYPH</name>
<gene>
    <name evidence="1" type="ORF">GGQ72_004560</name>
</gene>
<organism evidence="1 2">
    <name type="scientific">Rhizobium rhizoryzae</name>
    <dbReference type="NCBI Taxonomy" id="451876"/>
    <lineage>
        <taxon>Bacteria</taxon>
        <taxon>Pseudomonadati</taxon>
        <taxon>Pseudomonadota</taxon>
        <taxon>Alphaproteobacteria</taxon>
        <taxon>Hyphomicrobiales</taxon>
        <taxon>Rhizobiaceae</taxon>
        <taxon>Rhizobium/Agrobacterium group</taxon>
        <taxon>Rhizobium</taxon>
    </lineage>
</organism>